<comment type="similarity">
    <text evidence="2">Belongs to the TonB-dependent receptor family.</text>
</comment>
<comment type="subcellular location">
    <subcellularLocation>
        <location evidence="2">Cell outer membrane</location>
        <topology evidence="2">Multi-pass membrane protein</topology>
    </subcellularLocation>
</comment>
<evidence type="ECO:0000313" key="7">
    <source>
        <dbReference type="Proteomes" id="UP000275777"/>
    </source>
</evidence>
<dbReference type="InterPro" id="IPR039426">
    <property type="entry name" value="TonB-dep_rcpt-like"/>
</dbReference>
<keyword evidence="2" id="KW-1134">Transmembrane beta strand</keyword>
<dbReference type="PANTHER" id="PTHR47234">
    <property type="match status" value="1"/>
</dbReference>
<keyword evidence="1 6" id="KW-0675">Receptor</keyword>
<protein>
    <submittedName>
        <fullName evidence="6">Colicin I receptor</fullName>
    </submittedName>
</protein>
<feature type="compositionally biased region" description="Polar residues" evidence="3">
    <location>
        <begin position="248"/>
        <end position="260"/>
    </location>
</feature>
<keyword evidence="2" id="KW-0812">Transmembrane</keyword>
<feature type="signal peptide" evidence="4">
    <location>
        <begin position="1"/>
        <end position="21"/>
    </location>
</feature>
<feature type="chain" id="PRO_5018616971" evidence="4">
    <location>
        <begin position="22"/>
        <end position="293"/>
    </location>
</feature>
<dbReference type="GO" id="GO:0009279">
    <property type="term" value="C:cell outer membrane"/>
    <property type="evidence" value="ECO:0007669"/>
    <property type="project" value="UniProtKB-SubCell"/>
</dbReference>
<dbReference type="EMBL" id="LR134182">
    <property type="protein sequence ID" value="VEB41975.1"/>
    <property type="molecule type" value="Genomic_DNA"/>
</dbReference>
<accession>A0A3S4JVW5</accession>
<sequence length="293" mass="31241">MIKHTLLLAGLGAALPFSAHAAHAADAGDNSLERVTVTGSNLRASAKAKTNPVQVLSAADIERSGKTSLPDVLRALAVNSGNSFNEQYTGSFSAGTAGVSLRGLGQRNTLVLVNGKRVSNYATAQDLQETFVDLNSLPLKAVKRIEILKDGASAIYGSDAIAGVVNIILYPSYQGLELGADIGRDTSTGQDERRVNLLAGKGDLDKDGYNVWFSFDAQKRDRLDQSGVDWLKDNDFRGLPGGKLVRTPTNYYNGNPTSVSPTPPDRRRTWTTARSIPARAAASGPTTRRSTPR</sequence>
<evidence type="ECO:0000256" key="1">
    <source>
        <dbReference type="ARBA" id="ARBA00023170"/>
    </source>
</evidence>
<keyword evidence="2" id="KW-0998">Cell outer membrane</keyword>
<dbReference type="Gene3D" id="2.170.130.10">
    <property type="entry name" value="TonB-dependent receptor, plug domain"/>
    <property type="match status" value="1"/>
</dbReference>
<feature type="compositionally biased region" description="Polar residues" evidence="3">
    <location>
        <begin position="284"/>
        <end position="293"/>
    </location>
</feature>
<name>A0A3S4JVW5_CHRVL</name>
<evidence type="ECO:0000256" key="4">
    <source>
        <dbReference type="SAM" id="SignalP"/>
    </source>
</evidence>
<dbReference type="PANTHER" id="PTHR47234:SF3">
    <property type="entry name" value="SECRETIN_TONB SHORT N-TERMINAL DOMAIN-CONTAINING PROTEIN"/>
    <property type="match status" value="1"/>
</dbReference>
<keyword evidence="4" id="KW-0732">Signal</keyword>
<evidence type="ECO:0000256" key="3">
    <source>
        <dbReference type="SAM" id="MobiDB-lite"/>
    </source>
</evidence>
<dbReference type="SUPFAM" id="SSF56935">
    <property type="entry name" value="Porins"/>
    <property type="match status" value="1"/>
</dbReference>
<evidence type="ECO:0000313" key="6">
    <source>
        <dbReference type="EMBL" id="VEB41975.1"/>
    </source>
</evidence>
<reference evidence="6 7" key="1">
    <citation type="submission" date="2018-12" db="EMBL/GenBank/DDBJ databases">
        <authorList>
            <consortium name="Pathogen Informatics"/>
        </authorList>
    </citation>
    <scope>NUCLEOTIDE SEQUENCE [LARGE SCALE GENOMIC DNA]</scope>
    <source>
        <strain evidence="6 7">NCTC9695</strain>
    </source>
</reference>
<proteinExistence type="inferred from homology"/>
<evidence type="ECO:0000259" key="5">
    <source>
        <dbReference type="Pfam" id="PF07715"/>
    </source>
</evidence>
<dbReference type="InterPro" id="IPR012910">
    <property type="entry name" value="Plug_dom"/>
</dbReference>
<feature type="region of interest" description="Disordered" evidence="3">
    <location>
        <begin position="248"/>
        <end position="293"/>
    </location>
</feature>
<gene>
    <name evidence="6" type="primary">cirA_4</name>
    <name evidence="6" type="ORF">NCTC9695_02417</name>
</gene>
<dbReference type="Proteomes" id="UP000275777">
    <property type="component" value="Chromosome"/>
</dbReference>
<feature type="domain" description="TonB-dependent receptor plug" evidence="5">
    <location>
        <begin position="49"/>
        <end position="164"/>
    </location>
</feature>
<keyword evidence="2" id="KW-0813">Transport</keyword>
<keyword evidence="2" id="KW-0472">Membrane</keyword>
<dbReference type="AlphaFoldDB" id="A0A3S4JVW5"/>
<evidence type="ECO:0000256" key="2">
    <source>
        <dbReference type="PROSITE-ProRule" id="PRU01360"/>
    </source>
</evidence>
<dbReference type="Pfam" id="PF07715">
    <property type="entry name" value="Plug"/>
    <property type="match status" value="1"/>
</dbReference>
<organism evidence="6 7">
    <name type="scientific">Chromobacterium violaceum</name>
    <dbReference type="NCBI Taxonomy" id="536"/>
    <lineage>
        <taxon>Bacteria</taxon>
        <taxon>Pseudomonadati</taxon>
        <taxon>Pseudomonadota</taxon>
        <taxon>Betaproteobacteria</taxon>
        <taxon>Neisseriales</taxon>
        <taxon>Chromobacteriaceae</taxon>
        <taxon>Chromobacterium</taxon>
    </lineage>
</organism>
<dbReference type="PROSITE" id="PS52016">
    <property type="entry name" value="TONB_DEPENDENT_REC_3"/>
    <property type="match status" value="1"/>
</dbReference>
<dbReference type="InterPro" id="IPR037066">
    <property type="entry name" value="Plug_dom_sf"/>
</dbReference>